<dbReference type="PRINTS" id="PR00705">
    <property type="entry name" value="PAPAIN"/>
</dbReference>
<dbReference type="Pfam" id="PF00112">
    <property type="entry name" value="Peptidase_C1"/>
    <property type="match status" value="1"/>
</dbReference>
<evidence type="ECO:0000256" key="2">
    <source>
        <dbReference type="ARBA" id="ARBA00022670"/>
    </source>
</evidence>
<organism evidence="7 8">
    <name type="scientific">Cichlidogyrus casuarinus</name>
    <dbReference type="NCBI Taxonomy" id="1844966"/>
    <lineage>
        <taxon>Eukaryota</taxon>
        <taxon>Metazoa</taxon>
        <taxon>Spiralia</taxon>
        <taxon>Lophotrochozoa</taxon>
        <taxon>Platyhelminthes</taxon>
        <taxon>Monogenea</taxon>
        <taxon>Monopisthocotylea</taxon>
        <taxon>Dactylogyridea</taxon>
        <taxon>Ancyrocephalidae</taxon>
        <taxon>Cichlidogyrus</taxon>
    </lineage>
</organism>
<dbReference type="InterPro" id="IPR000169">
    <property type="entry name" value="Pept_cys_AS"/>
</dbReference>
<evidence type="ECO:0000256" key="5">
    <source>
        <dbReference type="ARBA" id="ARBA00023157"/>
    </source>
</evidence>
<dbReference type="GO" id="GO:0006508">
    <property type="term" value="P:proteolysis"/>
    <property type="evidence" value="ECO:0007669"/>
    <property type="project" value="UniProtKB-KW"/>
</dbReference>
<name>A0ABD2Q5Y6_9PLAT</name>
<keyword evidence="8" id="KW-1185">Reference proteome</keyword>
<gene>
    <name evidence="7" type="primary">CTSL2_3</name>
    <name evidence="7" type="ORF">Ciccas_006386</name>
</gene>
<keyword evidence="2" id="KW-0645">Protease</keyword>
<evidence type="ECO:0000256" key="3">
    <source>
        <dbReference type="ARBA" id="ARBA00022801"/>
    </source>
</evidence>
<accession>A0ABD2Q5Y6</accession>
<evidence type="ECO:0000256" key="4">
    <source>
        <dbReference type="ARBA" id="ARBA00022807"/>
    </source>
</evidence>
<evidence type="ECO:0000259" key="6">
    <source>
        <dbReference type="SMART" id="SM00645"/>
    </source>
</evidence>
<reference evidence="7 8" key="1">
    <citation type="submission" date="2024-11" db="EMBL/GenBank/DDBJ databases">
        <title>Adaptive evolution of stress response genes in parasites aligns with host niche diversity.</title>
        <authorList>
            <person name="Hahn C."/>
            <person name="Resl P."/>
        </authorList>
    </citation>
    <scope>NUCLEOTIDE SEQUENCE [LARGE SCALE GENOMIC DNA]</scope>
    <source>
        <strain evidence="7">EGGRZ-B1_66</strain>
        <tissue evidence="7">Body</tissue>
    </source>
</reference>
<feature type="domain" description="Peptidase C1A papain C-terminal" evidence="6">
    <location>
        <begin position="32"/>
        <end position="249"/>
    </location>
</feature>
<keyword evidence="3" id="KW-0378">Hydrolase</keyword>
<dbReference type="Gene3D" id="3.90.70.10">
    <property type="entry name" value="Cysteine proteinases"/>
    <property type="match status" value="1"/>
</dbReference>
<protein>
    <submittedName>
        <fullName evidence="7">Cathepsin L2</fullName>
    </submittedName>
</protein>
<keyword evidence="4" id="KW-0788">Thiol protease</keyword>
<dbReference type="CDD" id="cd02248">
    <property type="entry name" value="Peptidase_C1A"/>
    <property type="match status" value="1"/>
</dbReference>
<dbReference type="InterPro" id="IPR000668">
    <property type="entry name" value="Peptidase_C1A_C"/>
</dbReference>
<proteinExistence type="inferred from homology"/>
<evidence type="ECO:0000313" key="7">
    <source>
        <dbReference type="EMBL" id="KAL3314990.1"/>
    </source>
</evidence>
<dbReference type="InterPro" id="IPR038765">
    <property type="entry name" value="Papain-like_cys_pep_sf"/>
</dbReference>
<dbReference type="Proteomes" id="UP001626550">
    <property type="component" value="Unassembled WGS sequence"/>
</dbReference>
<dbReference type="FunFam" id="3.90.70.10:FF:000332">
    <property type="entry name" value="Cathepsin L1"/>
    <property type="match status" value="1"/>
</dbReference>
<dbReference type="SUPFAM" id="SSF54001">
    <property type="entry name" value="Cysteine proteinases"/>
    <property type="match status" value="1"/>
</dbReference>
<evidence type="ECO:0000313" key="8">
    <source>
        <dbReference type="Proteomes" id="UP001626550"/>
    </source>
</evidence>
<dbReference type="InterPro" id="IPR013128">
    <property type="entry name" value="Peptidase_C1A"/>
</dbReference>
<dbReference type="PANTHER" id="PTHR12411">
    <property type="entry name" value="CYSTEINE PROTEASE FAMILY C1-RELATED"/>
    <property type="match status" value="1"/>
</dbReference>
<dbReference type="InterPro" id="IPR025660">
    <property type="entry name" value="Pept_his_AS"/>
</dbReference>
<dbReference type="PROSITE" id="PS00639">
    <property type="entry name" value="THIOL_PROTEASE_HIS"/>
    <property type="match status" value="1"/>
</dbReference>
<dbReference type="GO" id="GO:0008234">
    <property type="term" value="F:cysteine-type peptidase activity"/>
    <property type="evidence" value="ECO:0007669"/>
    <property type="project" value="UniProtKB-KW"/>
</dbReference>
<dbReference type="EMBL" id="JBJKFK010000856">
    <property type="protein sequence ID" value="KAL3314990.1"/>
    <property type="molecule type" value="Genomic_DNA"/>
</dbReference>
<evidence type="ECO:0000256" key="1">
    <source>
        <dbReference type="ARBA" id="ARBA00008455"/>
    </source>
</evidence>
<dbReference type="InterPro" id="IPR039417">
    <property type="entry name" value="Peptidase_C1A_papain-like"/>
</dbReference>
<dbReference type="AlphaFoldDB" id="A0ABD2Q5Y6"/>
<dbReference type="SMART" id="SM00645">
    <property type="entry name" value="Pept_C1"/>
    <property type="match status" value="1"/>
</dbReference>
<sequence length="274" mass="30280">MTKAEFAEKYLTELSYDHLEIPMATLDMSLELPAEVDWVKEGKVTPIEDQGGCGSCYAFSAAGCIESQLAIERNSLVPLSKQQIVDCSAAFGNQGCHGGLQSKVFEYLLKGNKKLQAQSSYPYEGKVEQCRYEKSKGIVDISHWFRLNIGNEIFLQYAVATVGPISVGIDARDDNFHFYKSGTYYNPSCSQVALTHAVLIVGYGTDEKGIEFWKIKNSWSASWGENGYGYMARNKNNMCGIASLATYAILPSNAPPLSSLTYLTLLPFLAWLLP</sequence>
<keyword evidence="5" id="KW-1015">Disulfide bond</keyword>
<comment type="caution">
    <text evidence="7">The sequence shown here is derived from an EMBL/GenBank/DDBJ whole genome shotgun (WGS) entry which is preliminary data.</text>
</comment>
<comment type="similarity">
    <text evidence="1">Belongs to the peptidase C1 family.</text>
</comment>
<dbReference type="PROSITE" id="PS00139">
    <property type="entry name" value="THIOL_PROTEASE_CYS"/>
    <property type="match status" value="1"/>
</dbReference>